<accession>A0A1Y0SYI8</accession>
<gene>
    <name evidence="2" type="ORF">PHABIO_182</name>
</gene>
<evidence type="ECO:0000256" key="1">
    <source>
        <dbReference type="SAM" id="Phobius"/>
    </source>
</evidence>
<evidence type="ECO:0000313" key="2">
    <source>
        <dbReference type="EMBL" id="ARV76813.1"/>
    </source>
</evidence>
<keyword evidence="1" id="KW-0472">Membrane</keyword>
<evidence type="ECO:0008006" key="4">
    <source>
        <dbReference type="Google" id="ProtNLM"/>
    </source>
</evidence>
<feature type="transmembrane region" description="Helical" evidence="1">
    <location>
        <begin position="273"/>
        <end position="294"/>
    </location>
</feature>
<organism evidence="2 3">
    <name type="scientific">Pseudomonas phage Phabio</name>
    <dbReference type="NCBI Taxonomy" id="2006668"/>
    <lineage>
        <taxon>Viruses</taxon>
        <taxon>Duplodnaviria</taxon>
        <taxon>Heunggongvirae</taxon>
        <taxon>Uroviricota</taxon>
        <taxon>Caudoviricetes</taxon>
        <taxon>Chimalliviridae</taxon>
        <taxon>Phabiovirus</taxon>
        <taxon>Phabiovirus phabio</taxon>
    </lineage>
</organism>
<evidence type="ECO:0000313" key="3">
    <source>
        <dbReference type="Proteomes" id="UP000225448"/>
    </source>
</evidence>
<dbReference type="EMBL" id="MF042360">
    <property type="protein sequence ID" value="ARV76813.1"/>
    <property type="molecule type" value="Genomic_DNA"/>
</dbReference>
<keyword evidence="1" id="KW-0812">Transmembrane</keyword>
<proteinExistence type="predicted"/>
<dbReference type="Proteomes" id="UP000225448">
    <property type="component" value="Segment"/>
</dbReference>
<reference evidence="2 3" key="1">
    <citation type="submission" date="2017-05" db="EMBL/GenBank/DDBJ databases">
        <authorList>
            <person name="Song R."/>
            <person name="Chenine A.L."/>
            <person name="Ruprecht R.M."/>
        </authorList>
    </citation>
    <scope>NUCLEOTIDE SEQUENCE [LARGE SCALE GENOMIC DNA]</scope>
</reference>
<sequence>MKSRLMDRFSEQASIEEFIEGTASALPVAVNPVITEVPVVEVIEDFGGEFDDPMVEVDQAELVASQLDELATDVDGITTAPAMESYGRIYTQMVSNLGYTMPSQPGLESFAKTRGGKRSLAKQIRTHASHLRRVAAMGLEDYVNSVDDKLKTLTDEYRTAIKELDSIKPNLDAPDEEVTVNEKSIWKMFHKDNDLITSPLTAIQEEEKNLRSLAGEVKRAVQRITSDTAEGDLFNSGDFNFLFNRDLDLSGTKVKVNDRVVPKPSRSYSGSDYAWIAVWSIVFNVVGLVGGLLFKRATGEEKTKSKRSTQEMHVFVDTVKKMTTIVKGVDDDIAKLKAYIEKKGDEAAGYKRDSSPVFQLAVFIVQQCTDLAKGSRLLFGKIANG</sequence>
<protein>
    <recommendedName>
        <fullName evidence="4">Virion structural protein</fullName>
    </recommendedName>
</protein>
<keyword evidence="3" id="KW-1185">Reference proteome</keyword>
<keyword evidence="1" id="KW-1133">Transmembrane helix</keyword>
<name>A0A1Y0SYI8_9CAUD</name>